<proteinExistence type="inferred from homology"/>
<feature type="non-terminal residue" evidence="9">
    <location>
        <position position="1"/>
    </location>
</feature>
<dbReference type="eggNOG" id="KOG3140">
    <property type="taxonomic scope" value="Eukaryota"/>
</dbReference>
<dbReference type="GO" id="GO:0016020">
    <property type="term" value="C:membrane"/>
    <property type="evidence" value="ECO:0007669"/>
    <property type="project" value="UniProtKB-SubCell"/>
</dbReference>
<dbReference type="CTD" id="6751630"/>
<dbReference type="PANTHER" id="PTHR43220">
    <property type="match status" value="1"/>
</dbReference>
<dbReference type="KEGG" id="tad:TRIADDRAFT_21897"/>
<keyword evidence="10" id="KW-1185">Reference proteome</keyword>
<dbReference type="AlphaFoldDB" id="B3RRW1"/>
<dbReference type="InParanoid" id="B3RRW1"/>
<dbReference type="Pfam" id="PF09335">
    <property type="entry name" value="VTT_dom"/>
    <property type="match status" value="1"/>
</dbReference>
<dbReference type="OMA" id="WWMTGTG"/>
<keyword evidence="5 7" id="KW-0472">Membrane</keyword>
<dbReference type="PhylomeDB" id="B3RRW1"/>
<evidence type="ECO:0000256" key="5">
    <source>
        <dbReference type="ARBA" id="ARBA00023136"/>
    </source>
</evidence>
<dbReference type="OrthoDB" id="3364966at2759"/>
<dbReference type="GeneID" id="6751630"/>
<dbReference type="InterPro" id="IPR032816">
    <property type="entry name" value="VTT_dom"/>
</dbReference>
<feature type="transmembrane region" description="Helical" evidence="7">
    <location>
        <begin position="129"/>
        <end position="159"/>
    </location>
</feature>
<protein>
    <recommendedName>
        <fullName evidence="8">VTT domain-containing protein</fullName>
    </recommendedName>
</protein>
<evidence type="ECO:0000259" key="8">
    <source>
        <dbReference type="Pfam" id="PF09335"/>
    </source>
</evidence>
<evidence type="ECO:0000256" key="7">
    <source>
        <dbReference type="SAM" id="Phobius"/>
    </source>
</evidence>
<comment type="similarity">
    <text evidence="6">Belongs to the TMEM41 family.</text>
</comment>
<keyword evidence="3" id="KW-0732">Signal</keyword>
<feature type="domain" description="VTT" evidence="8">
    <location>
        <begin position="45"/>
        <end position="164"/>
    </location>
</feature>
<dbReference type="STRING" id="10228.B3RRW1"/>
<organism evidence="9 10">
    <name type="scientific">Trichoplax adhaerens</name>
    <name type="common">Trichoplax reptans</name>
    <dbReference type="NCBI Taxonomy" id="10228"/>
    <lineage>
        <taxon>Eukaryota</taxon>
        <taxon>Metazoa</taxon>
        <taxon>Placozoa</taxon>
        <taxon>Uniplacotomia</taxon>
        <taxon>Trichoplacea</taxon>
        <taxon>Trichoplacidae</taxon>
        <taxon>Trichoplax</taxon>
    </lineage>
</organism>
<sequence>ELKFPKDVNELKRLVHIFHQYQQDHYWHVLVIFVAAYLYKQTFSIPGSVFTNIFAGAVFGLWQGFLLASVLTAAGATSCFLLSKFVTKTIIGYYFPNKMKLLREKAEQNSDGLFFFLLSLRFFPMTPNWFLNVSLPAIGVPITYFFFSVLIGLMPYNYICCQAGLLLSKMTSVHDLLDLNTVLGMIGMAVVAFLPGAIIRNRAKKTK</sequence>
<evidence type="ECO:0000313" key="9">
    <source>
        <dbReference type="EMBL" id="EDV26419.1"/>
    </source>
</evidence>
<dbReference type="PANTHER" id="PTHR43220:SF21">
    <property type="entry name" value="TRANSMEMBRANE PROTEIN 41A"/>
    <property type="match status" value="1"/>
</dbReference>
<evidence type="ECO:0000256" key="2">
    <source>
        <dbReference type="ARBA" id="ARBA00022692"/>
    </source>
</evidence>
<name>B3RRW1_TRIAD</name>
<evidence type="ECO:0000256" key="4">
    <source>
        <dbReference type="ARBA" id="ARBA00022989"/>
    </source>
</evidence>
<dbReference type="HOGENOM" id="CLU_038944_0_2_1"/>
<accession>B3RRW1</accession>
<comment type="subcellular location">
    <subcellularLocation>
        <location evidence="1">Membrane</location>
        <topology evidence="1">Multi-pass membrane protein</topology>
    </subcellularLocation>
</comment>
<gene>
    <name evidence="9" type="ORF">TRIADDRAFT_21897</name>
</gene>
<evidence type="ECO:0000313" key="10">
    <source>
        <dbReference type="Proteomes" id="UP000009022"/>
    </source>
</evidence>
<dbReference type="InterPro" id="IPR045014">
    <property type="entry name" value="TM41A/B"/>
</dbReference>
<dbReference type="EMBL" id="DS985243">
    <property type="protein sequence ID" value="EDV26419.1"/>
    <property type="molecule type" value="Genomic_DNA"/>
</dbReference>
<feature type="transmembrane region" description="Helical" evidence="7">
    <location>
        <begin position="179"/>
        <end position="199"/>
    </location>
</feature>
<keyword evidence="2 7" id="KW-0812">Transmembrane</keyword>
<dbReference type="Proteomes" id="UP000009022">
    <property type="component" value="Unassembled WGS sequence"/>
</dbReference>
<keyword evidence="4 7" id="KW-1133">Transmembrane helix</keyword>
<dbReference type="RefSeq" id="XP_002110415.1">
    <property type="nucleotide sequence ID" value="XM_002110379.1"/>
</dbReference>
<evidence type="ECO:0000256" key="3">
    <source>
        <dbReference type="ARBA" id="ARBA00022729"/>
    </source>
</evidence>
<evidence type="ECO:0000256" key="1">
    <source>
        <dbReference type="ARBA" id="ARBA00004141"/>
    </source>
</evidence>
<evidence type="ECO:0000256" key="6">
    <source>
        <dbReference type="ARBA" id="ARBA00025797"/>
    </source>
</evidence>
<feature type="transmembrane region" description="Helical" evidence="7">
    <location>
        <begin position="25"/>
        <end position="42"/>
    </location>
</feature>
<reference evidence="9 10" key="1">
    <citation type="journal article" date="2008" name="Nature">
        <title>The Trichoplax genome and the nature of placozoans.</title>
        <authorList>
            <person name="Srivastava M."/>
            <person name="Begovic E."/>
            <person name="Chapman J."/>
            <person name="Putnam N.H."/>
            <person name="Hellsten U."/>
            <person name="Kawashima T."/>
            <person name="Kuo A."/>
            <person name="Mitros T."/>
            <person name="Salamov A."/>
            <person name="Carpenter M.L."/>
            <person name="Signorovitch A.Y."/>
            <person name="Moreno M.A."/>
            <person name="Kamm K."/>
            <person name="Grimwood J."/>
            <person name="Schmutz J."/>
            <person name="Shapiro H."/>
            <person name="Grigoriev I.V."/>
            <person name="Buss L.W."/>
            <person name="Schierwater B."/>
            <person name="Dellaporta S.L."/>
            <person name="Rokhsar D.S."/>
        </authorList>
    </citation>
    <scope>NUCLEOTIDE SEQUENCE [LARGE SCALE GENOMIC DNA]</scope>
    <source>
        <strain evidence="9 10">Grell-BS-1999</strain>
    </source>
</reference>